<reference evidence="1" key="1">
    <citation type="submission" date="2021-01" db="EMBL/GenBank/DDBJ databases">
        <title>Whole genome shotgun sequence of Actinocatenispora rupis NBRC 107355.</title>
        <authorList>
            <person name="Komaki H."/>
            <person name="Tamura T."/>
        </authorList>
    </citation>
    <scope>NUCLEOTIDE SEQUENCE</scope>
    <source>
        <strain evidence="1">NBRC 107355</strain>
    </source>
</reference>
<comment type="caution">
    <text evidence="1">The sequence shown here is derived from an EMBL/GenBank/DDBJ whole genome shotgun (WGS) entry which is preliminary data.</text>
</comment>
<protein>
    <submittedName>
        <fullName evidence="1">Aldose 1-epimerase</fullName>
    </submittedName>
</protein>
<dbReference type="PANTHER" id="PTHR10091">
    <property type="entry name" value="ALDOSE-1-EPIMERASE"/>
    <property type="match status" value="1"/>
</dbReference>
<dbReference type="EMBL" id="BOMB01000026">
    <property type="protein sequence ID" value="GID13802.1"/>
    <property type="molecule type" value="Genomic_DNA"/>
</dbReference>
<name>A0A8J3J8A2_9ACTN</name>
<dbReference type="InterPro" id="IPR008183">
    <property type="entry name" value="Aldose_1/G6P_1-epimerase"/>
</dbReference>
<accession>A0A8J3J8A2</accession>
<dbReference type="Gene3D" id="2.70.98.10">
    <property type="match status" value="1"/>
</dbReference>
<sequence length="303" mass="32361">MGVAMSGEQWGIEAGGHRATIVEVGGGIREYAVDGVDVLDGYSADQICPGGAGAQLAPWPNRTGDGRYAFGGAEYQLALSEPAKGNAIHGLVRWLPWRRIAGTPDSVTVACALPAHPGYPWPLSLTARWTVSAHGLRVEHTATNLGDTPAPYGLGCHPYLTLPGRPDDWTLHVPARTVLRTDERSLPVGEDPVAGTDLDFGSPRPIGATVLDTAYTDLVRGDAGTADVILSTVDGRWVTLWADETFRWVQVFTADTAKAPRTRRSVAVEPMTCPPDALRTGRDLITVEPGETWRGAWGLRVAP</sequence>
<dbReference type="InterPro" id="IPR011013">
    <property type="entry name" value="Gal_mutarotase_sf_dom"/>
</dbReference>
<dbReference type="AlphaFoldDB" id="A0A8J3J8A2"/>
<dbReference type="GO" id="GO:0033499">
    <property type="term" value="P:galactose catabolic process via UDP-galactose, Leloir pathway"/>
    <property type="evidence" value="ECO:0007669"/>
    <property type="project" value="TreeGrafter"/>
</dbReference>
<proteinExistence type="predicted"/>
<dbReference type="GO" id="GO:0030246">
    <property type="term" value="F:carbohydrate binding"/>
    <property type="evidence" value="ECO:0007669"/>
    <property type="project" value="InterPro"/>
</dbReference>
<dbReference type="Pfam" id="PF01263">
    <property type="entry name" value="Aldose_epim"/>
    <property type="match status" value="1"/>
</dbReference>
<keyword evidence="2" id="KW-1185">Reference proteome</keyword>
<organism evidence="1 2">
    <name type="scientific">Actinocatenispora rupis</name>
    <dbReference type="NCBI Taxonomy" id="519421"/>
    <lineage>
        <taxon>Bacteria</taxon>
        <taxon>Bacillati</taxon>
        <taxon>Actinomycetota</taxon>
        <taxon>Actinomycetes</taxon>
        <taxon>Micromonosporales</taxon>
        <taxon>Micromonosporaceae</taxon>
        <taxon>Actinocatenispora</taxon>
    </lineage>
</organism>
<dbReference type="InterPro" id="IPR014718">
    <property type="entry name" value="GH-type_carb-bd"/>
</dbReference>
<dbReference type="PANTHER" id="PTHR10091:SF0">
    <property type="entry name" value="GALACTOSE MUTAROTASE"/>
    <property type="match status" value="1"/>
</dbReference>
<dbReference type="CDD" id="cd09022">
    <property type="entry name" value="Aldose_epim_Ec_YihR"/>
    <property type="match status" value="1"/>
</dbReference>
<dbReference type="GO" id="GO:0004034">
    <property type="term" value="F:aldose 1-epimerase activity"/>
    <property type="evidence" value="ECO:0007669"/>
    <property type="project" value="TreeGrafter"/>
</dbReference>
<dbReference type="InterPro" id="IPR037480">
    <property type="entry name" value="YihR-like"/>
</dbReference>
<gene>
    <name evidence="1" type="primary">galM</name>
    <name evidence="1" type="ORF">Aru02nite_46910</name>
</gene>
<evidence type="ECO:0000313" key="1">
    <source>
        <dbReference type="EMBL" id="GID13802.1"/>
    </source>
</evidence>
<dbReference type="GO" id="GO:0006006">
    <property type="term" value="P:glucose metabolic process"/>
    <property type="evidence" value="ECO:0007669"/>
    <property type="project" value="TreeGrafter"/>
</dbReference>
<dbReference type="Proteomes" id="UP000612808">
    <property type="component" value="Unassembled WGS sequence"/>
</dbReference>
<evidence type="ECO:0000313" key="2">
    <source>
        <dbReference type="Proteomes" id="UP000612808"/>
    </source>
</evidence>
<dbReference type="SUPFAM" id="SSF74650">
    <property type="entry name" value="Galactose mutarotase-like"/>
    <property type="match status" value="1"/>
</dbReference>